<accession>A0A6N6MWW1</accession>
<dbReference type="EMBL" id="VZZJ01000002">
    <property type="protein sequence ID" value="KAB1075551.1"/>
    <property type="molecule type" value="Genomic_DNA"/>
</dbReference>
<protein>
    <submittedName>
        <fullName evidence="2">Uncharacterized protein</fullName>
    </submittedName>
</protein>
<dbReference type="Proteomes" id="UP000441523">
    <property type="component" value="Unassembled WGS sequence"/>
</dbReference>
<comment type="caution">
    <text evidence="2">The sequence shown here is derived from an EMBL/GenBank/DDBJ whole genome shotgun (WGS) entry which is preliminary data.</text>
</comment>
<sequence length="70" mass="7551">MIRTRETTPSLGGPPRTTGTVLAFPAGQRPRREGPATGEPRGEILLFLGVRYERVAEPDAAPAAPRRCHS</sequence>
<dbReference type="RefSeq" id="WP_150961614.1">
    <property type="nucleotide sequence ID" value="NZ_VZZJ01000002.1"/>
</dbReference>
<organism evidence="2 3">
    <name type="scientific">Methylobacterium planeticum</name>
    <dbReference type="NCBI Taxonomy" id="2615211"/>
    <lineage>
        <taxon>Bacteria</taxon>
        <taxon>Pseudomonadati</taxon>
        <taxon>Pseudomonadota</taxon>
        <taxon>Alphaproteobacteria</taxon>
        <taxon>Hyphomicrobiales</taxon>
        <taxon>Methylobacteriaceae</taxon>
        <taxon>Methylobacterium</taxon>
    </lineage>
</organism>
<evidence type="ECO:0000256" key="1">
    <source>
        <dbReference type="SAM" id="MobiDB-lite"/>
    </source>
</evidence>
<keyword evidence="3" id="KW-1185">Reference proteome</keyword>
<evidence type="ECO:0000313" key="2">
    <source>
        <dbReference type="EMBL" id="KAB1075551.1"/>
    </source>
</evidence>
<name>A0A6N6MWW1_9HYPH</name>
<reference evidence="2 3" key="1">
    <citation type="submission" date="2019-09" db="EMBL/GenBank/DDBJ databases">
        <title>YIM 132548 draft genome.</title>
        <authorList>
            <person name="Jiang L."/>
        </authorList>
    </citation>
    <scope>NUCLEOTIDE SEQUENCE [LARGE SCALE GENOMIC DNA]</scope>
    <source>
        <strain evidence="2 3">YIM 132548</strain>
    </source>
</reference>
<feature type="region of interest" description="Disordered" evidence="1">
    <location>
        <begin position="1"/>
        <end position="41"/>
    </location>
</feature>
<gene>
    <name evidence="2" type="ORF">F6X51_02385</name>
</gene>
<proteinExistence type="predicted"/>
<dbReference type="AlphaFoldDB" id="A0A6N6MWW1"/>
<evidence type="ECO:0000313" key="3">
    <source>
        <dbReference type="Proteomes" id="UP000441523"/>
    </source>
</evidence>